<dbReference type="EMBL" id="VSZY01000001">
    <property type="protein sequence ID" value="MCU9967861.1"/>
    <property type="molecule type" value="Genomic_DNA"/>
</dbReference>
<evidence type="ECO:0000313" key="4">
    <source>
        <dbReference type="Proteomes" id="UP000575397"/>
    </source>
</evidence>
<dbReference type="EMBL" id="JABCUS010000011">
    <property type="protein sequence ID" value="NMX03503.1"/>
    <property type="molecule type" value="Genomic_DNA"/>
</dbReference>
<evidence type="ECO:0000313" key="6">
    <source>
        <dbReference type="Proteomes" id="UP001209486"/>
    </source>
</evidence>
<name>A0A7Y0Y381_9ACTO</name>
<proteinExistence type="predicted"/>
<organism evidence="2 5">
    <name type="scientific">Mobiluncus mulieris</name>
    <dbReference type="NCBI Taxonomy" id="2052"/>
    <lineage>
        <taxon>Bacteria</taxon>
        <taxon>Bacillati</taxon>
        <taxon>Actinomycetota</taxon>
        <taxon>Actinomycetes</taxon>
        <taxon>Actinomycetales</taxon>
        <taxon>Actinomycetaceae</taxon>
        <taxon>Mobiluncus</taxon>
    </lineage>
</organism>
<comment type="caution">
    <text evidence="2">The sequence shown here is derived from an EMBL/GenBank/DDBJ whole genome shotgun (WGS) entry which is preliminary data.</text>
</comment>
<protein>
    <submittedName>
        <fullName evidence="2">Uncharacterized protein</fullName>
    </submittedName>
</protein>
<dbReference type="Proteomes" id="UP001209486">
    <property type="component" value="Unassembled WGS sequence"/>
</dbReference>
<dbReference type="AlphaFoldDB" id="A0A7Y0Y381"/>
<dbReference type="EMBL" id="JABCUR010000001">
    <property type="protein sequence ID" value="NMW64128.1"/>
    <property type="molecule type" value="Genomic_DNA"/>
</dbReference>
<reference evidence="1 6" key="1">
    <citation type="submission" date="2019-08" db="EMBL/GenBank/DDBJ databases">
        <title>Comparison of rpoB and gyrB Sequences from Mobiluncus Species and Development of a Multiplex PCR Method for Clinical Detection of Mobiluncus curtisii and Mobiluncus mulieris.</title>
        <authorList>
            <person name="Yang L."/>
            <person name="Shen Y."/>
            <person name="Xu G."/>
            <person name="Shu L.-B."/>
            <person name="Hu J."/>
            <person name="Zhang R."/>
            <person name="Wang Y."/>
            <person name="Zhou H.-W."/>
            <person name="Zhang X."/>
        </authorList>
    </citation>
    <scope>NUCLEOTIDE SEQUENCE [LARGE SCALE GENOMIC DNA]</scope>
    <source>
        <strain evidence="1 6">M26</strain>
    </source>
</reference>
<dbReference type="Proteomes" id="UP000578252">
    <property type="component" value="Unassembled WGS sequence"/>
</dbReference>
<reference evidence="4 5" key="2">
    <citation type="submission" date="2020-04" db="EMBL/GenBank/DDBJ databases">
        <title>Antimicrobial susceptibility and clonality of vaginal-derived multi-drug resistant Mobiluncus isolates in China.</title>
        <authorList>
            <person name="Zhang X."/>
        </authorList>
    </citation>
    <scope>NUCLEOTIDE SEQUENCE [LARGE SCALE GENOMIC DNA]</scope>
    <source>
        <strain evidence="3 4">12</strain>
        <strain evidence="2 5">13</strain>
    </source>
</reference>
<accession>A0A7Y0Y381</accession>
<dbReference type="Proteomes" id="UP000575397">
    <property type="component" value="Unassembled WGS sequence"/>
</dbReference>
<sequence length="69" mass="7764">MVQLTKTEEFSILTEFISYGVEKDTVQNLVEKYKAGHMLDSMNPRVEPVKREAKLLTMAGTIITSCADL</sequence>
<gene>
    <name evidence="1" type="ORF">FYZ43_00175</name>
    <name evidence="3" type="ORF">HHJ77_06120</name>
    <name evidence="2" type="ORF">HHJ78_00880</name>
</gene>
<evidence type="ECO:0000313" key="3">
    <source>
        <dbReference type="EMBL" id="NMX03503.1"/>
    </source>
</evidence>
<evidence type="ECO:0000313" key="5">
    <source>
        <dbReference type="Proteomes" id="UP000578252"/>
    </source>
</evidence>
<evidence type="ECO:0000313" key="1">
    <source>
        <dbReference type="EMBL" id="MCU9967861.1"/>
    </source>
</evidence>
<evidence type="ECO:0000313" key="2">
    <source>
        <dbReference type="EMBL" id="NMW64128.1"/>
    </source>
</evidence>